<gene>
    <name evidence="2" type="ORF">SEMRO_1214_G253070.1</name>
</gene>
<proteinExistence type="predicted"/>
<protein>
    <submittedName>
        <fullName evidence="2">Uncharacterized protein</fullName>
    </submittedName>
</protein>
<feature type="region of interest" description="Disordered" evidence="1">
    <location>
        <begin position="39"/>
        <end position="87"/>
    </location>
</feature>
<feature type="compositionally biased region" description="Polar residues" evidence="1">
    <location>
        <begin position="57"/>
        <end position="87"/>
    </location>
</feature>
<dbReference type="AlphaFoldDB" id="A0A9N8EHU4"/>
<accession>A0A9N8EHU4</accession>
<evidence type="ECO:0000313" key="3">
    <source>
        <dbReference type="Proteomes" id="UP001153069"/>
    </source>
</evidence>
<dbReference type="Proteomes" id="UP001153069">
    <property type="component" value="Unassembled WGS sequence"/>
</dbReference>
<name>A0A9N8EHU4_9STRA</name>
<sequence length="87" mass="9682">MIPKVIFIQAPSTDDDGFGCLDNGLDELTLAMLKMEHHELEQQEKQQKKAKKKKQASSNKRSSITDLSSKTNRSNGTRLSNDSSKSS</sequence>
<organism evidence="2 3">
    <name type="scientific">Seminavis robusta</name>
    <dbReference type="NCBI Taxonomy" id="568900"/>
    <lineage>
        <taxon>Eukaryota</taxon>
        <taxon>Sar</taxon>
        <taxon>Stramenopiles</taxon>
        <taxon>Ochrophyta</taxon>
        <taxon>Bacillariophyta</taxon>
        <taxon>Bacillariophyceae</taxon>
        <taxon>Bacillariophycidae</taxon>
        <taxon>Naviculales</taxon>
        <taxon>Naviculaceae</taxon>
        <taxon>Seminavis</taxon>
    </lineage>
</organism>
<comment type="caution">
    <text evidence="2">The sequence shown here is derived from an EMBL/GenBank/DDBJ whole genome shotgun (WGS) entry which is preliminary data.</text>
</comment>
<dbReference type="EMBL" id="CAICTM010001212">
    <property type="protein sequence ID" value="CAB9521616.1"/>
    <property type="molecule type" value="Genomic_DNA"/>
</dbReference>
<evidence type="ECO:0000256" key="1">
    <source>
        <dbReference type="SAM" id="MobiDB-lite"/>
    </source>
</evidence>
<keyword evidence="3" id="KW-1185">Reference proteome</keyword>
<evidence type="ECO:0000313" key="2">
    <source>
        <dbReference type="EMBL" id="CAB9521616.1"/>
    </source>
</evidence>
<reference evidence="2" key="1">
    <citation type="submission" date="2020-06" db="EMBL/GenBank/DDBJ databases">
        <authorList>
            <consortium name="Plant Systems Biology data submission"/>
        </authorList>
    </citation>
    <scope>NUCLEOTIDE SEQUENCE</scope>
    <source>
        <strain evidence="2">D6</strain>
    </source>
</reference>